<dbReference type="AlphaFoldDB" id="A0A3R7WCH1"/>
<name>A0A3R7WCH1_APHAT</name>
<dbReference type="Proteomes" id="UP000284702">
    <property type="component" value="Unassembled WGS sequence"/>
</dbReference>
<organism evidence="1 2">
    <name type="scientific">Aphanomyces astaci</name>
    <name type="common">Crayfish plague agent</name>
    <dbReference type="NCBI Taxonomy" id="112090"/>
    <lineage>
        <taxon>Eukaryota</taxon>
        <taxon>Sar</taxon>
        <taxon>Stramenopiles</taxon>
        <taxon>Oomycota</taxon>
        <taxon>Saprolegniomycetes</taxon>
        <taxon>Saprolegniales</taxon>
        <taxon>Verrucalvaceae</taxon>
        <taxon>Aphanomyces</taxon>
    </lineage>
</organism>
<sequence>MHFQSTDTSALHIVGVMNQAGDATDDDATLPVPHYMLPNFSSILPEYANSEAEHIKCAFSTGNYTSILKMPTRLAPTAVTHARQDAMDENRRNAARGPPKMVTKNGLFNQFEYTPSRFSLSEEILRAERLESEAKRLEIGGKDFVCSSGARKLKFEDGFDDKDYVYPHMEVHYHDAIDAAVREKWMEDKKILYGPFVPGGRTKAIGAPPTRKMLPDILKELTETIVNDWDECKIEIAPTEDGNIAVRVAAAAPIRFDLDTLGGVEHAVTAYMNVLCNNHHLTTKYALLKVVEDWNTKPGDNGLYFVFRPPWIRNPIPESFMDLTLATADENDLG</sequence>
<dbReference type="VEuPathDB" id="FungiDB:H257_03750"/>
<dbReference type="EMBL" id="MZMZ02003447">
    <property type="protein sequence ID" value="RQM21612.1"/>
    <property type="molecule type" value="Genomic_DNA"/>
</dbReference>
<keyword evidence="2" id="KW-1185">Reference proteome</keyword>
<protein>
    <submittedName>
        <fullName evidence="1">Uncharacterized protein</fullName>
    </submittedName>
</protein>
<dbReference type="PANTHER" id="PTHR40430">
    <property type="entry name" value="T. BRUCEI SPP.-SPECIFIC PROTEIN"/>
    <property type="match status" value="1"/>
</dbReference>
<reference evidence="1" key="1">
    <citation type="submission" date="2018-07" db="EMBL/GenBank/DDBJ databases">
        <title>Annotation of Aphanomyces astaci genome assembly.</title>
        <authorList>
            <person name="Studholme D.J."/>
        </authorList>
    </citation>
    <scope>NUCLEOTIDE SEQUENCE [LARGE SCALE GENOMIC DNA]</scope>
    <source>
        <strain evidence="1">Pc</strain>
    </source>
</reference>
<evidence type="ECO:0000313" key="1">
    <source>
        <dbReference type="EMBL" id="RQM21612.1"/>
    </source>
</evidence>
<dbReference type="PANTHER" id="PTHR40430:SF1">
    <property type="entry name" value="T. BRUCEI SPP.-SPECIFIC PROTEIN"/>
    <property type="match status" value="1"/>
</dbReference>
<gene>
    <name evidence="1" type="ORF">B5M09_007433</name>
</gene>
<evidence type="ECO:0000313" key="2">
    <source>
        <dbReference type="Proteomes" id="UP000284702"/>
    </source>
</evidence>
<proteinExistence type="predicted"/>
<comment type="caution">
    <text evidence="1">The sequence shown here is derived from an EMBL/GenBank/DDBJ whole genome shotgun (WGS) entry which is preliminary data.</text>
</comment>
<accession>A0A3R7WCH1</accession>